<feature type="active site" description="Nucleophile" evidence="2">
    <location>
        <position position="373"/>
    </location>
</feature>
<dbReference type="GO" id="GO:0005886">
    <property type="term" value="C:plasma membrane"/>
    <property type="evidence" value="ECO:0007669"/>
    <property type="project" value="TreeGrafter"/>
</dbReference>
<dbReference type="GO" id="GO:1901750">
    <property type="term" value="P:leukotriene D4 biosynthetic process"/>
    <property type="evidence" value="ECO:0007669"/>
    <property type="project" value="TreeGrafter"/>
</dbReference>
<dbReference type="Pfam" id="PF01019">
    <property type="entry name" value="G_glu_transpept"/>
    <property type="match status" value="1"/>
</dbReference>
<dbReference type="InterPro" id="IPR029055">
    <property type="entry name" value="Ntn_hydrolases_N"/>
</dbReference>
<evidence type="ECO:0000256" key="3">
    <source>
        <dbReference type="PIRSR" id="PIRSR600101-2"/>
    </source>
</evidence>
<dbReference type="InterPro" id="IPR004965">
    <property type="entry name" value="Paralemmin"/>
</dbReference>
<reference evidence="4 5" key="1">
    <citation type="journal article" date="2019" name="Genome Biol. Evol.">
        <title>Whole-Genome Sequencing of the Giant Devil Catfish, Bagarius yarrelli.</title>
        <authorList>
            <person name="Jiang W."/>
            <person name="Lv Y."/>
            <person name="Cheng L."/>
            <person name="Yang K."/>
            <person name="Chao B."/>
            <person name="Wang X."/>
            <person name="Li Y."/>
            <person name="Pan X."/>
            <person name="You X."/>
            <person name="Zhang Y."/>
            <person name="Yang J."/>
            <person name="Li J."/>
            <person name="Zhang X."/>
            <person name="Liu S."/>
            <person name="Sun C."/>
            <person name="Yang J."/>
            <person name="Shi Q."/>
        </authorList>
    </citation>
    <scope>NUCLEOTIDE SEQUENCE [LARGE SCALE GENOMIC DNA]</scope>
    <source>
        <strain evidence="4">JWS20170419001</strain>
        <tissue evidence="4">Muscle</tissue>
    </source>
</reference>
<sequence length="395" mass="44755">MAEAELHKERLQALASKAMRERWLLQGTPTGSDEEDEGRRKQVELDELHAKKLEDSIQRLSDILLLEMKNTNIAKEQVLQRDYVKRELYRRPTYSLQWFGVPGELRGYERAHRLYGRLPWKHLFEPTIRLARDGVKISTILSQYLTVLKEQHTPLRYHTHTHTHTYNISFSLTLCLSLSYSVCLSLSRFFMNPDGTLMKEGDTVKFAKLAETLQKIADGGAAVFYSGDVAQALVKDVQEAGGSLTLEDLRLYNVTEPDAWSVSLDKYTMYFPPPPAGGALLSFILKVMEGYKLDPASEQDSENVQTYHRFVEACKFANGLKQLIEDPTFSSDKEVLALIKTPLADRVRAMISINITHDAQYYNMKPHADTQGTTHVSVLAEDGMAVSVTSTINHV</sequence>
<dbReference type="PANTHER" id="PTHR11686">
    <property type="entry name" value="GAMMA GLUTAMYL TRANSPEPTIDASE"/>
    <property type="match status" value="1"/>
</dbReference>
<evidence type="ECO:0000313" key="4">
    <source>
        <dbReference type="EMBL" id="TTQ39612.1"/>
    </source>
</evidence>
<evidence type="ECO:0000256" key="1">
    <source>
        <dbReference type="ARBA" id="ARBA00023054"/>
    </source>
</evidence>
<protein>
    <submittedName>
        <fullName evidence="4">Glutathione hydrolase 5 proenzyme</fullName>
    </submittedName>
</protein>
<dbReference type="GO" id="GO:0002951">
    <property type="term" value="F:leukotriene-C(4) hydrolase"/>
    <property type="evidence" value="ECO:0007669"/>
    <property type="project" value="TreeGrafter"/>
</dbReference>
<dbReference type="OrthoDB" id="1081007at2759"/>
<dbReference type="GO" id="GO:0036374">
    <property type="term" value="F:glutathione hydrolase activity"/>
    <property type="evidence" value="ECO:0007669"/>
    <property type="project" value="InterPro"/>
</dbReference>
<comment type="caution">
    <text evidence="4">The sequence shown here is derived from an EMBL/GenBank/DDBJ whole genome shotgun (WGS) entry which is preliminary data.</text>
</comment>
<keyword evidence="4" id="KW-0378">Hydrolase</keyword>
<name>A0A556VUG3_BAGYA</name>
<dbReference type="Gene3D" id="1.10.246.130">
    <property type="match status" value="1"/>
</dbReference>
<dbReference type="InterPro" id="IPR043138">
    <property type="entry name" value="GGT_lsub"/>
</dbReference>
<dbReference type="Pfam" id="PF03285">
    <property type="entry name" value="Paralemmin"/>
    <property type="match status" value="1"/>
</dbReference>
<gene>
    <name evidence="4" type="ORF">Baya_16130</name>
</gene>
<keyword evidence="1" id="KW-0175">Coiled coil</keyword>
<evidence type="ECO:0000313" key="5">
    <source>
        <dbReference type="Proteomes" id="UP000319801"/>
    </source>
</evidence>
<dbReference type="GO" id="GO:0006751">
    <property type="term" value="P:glutathione catabolic process"/>
    <property type="evidence" value="ECO:0007669"/>
    <property type="project" value="InterPro"/>
</dbReference>
<accession>A0A556VUG3</accession>
<dbReference type="PANTHER" id="PTHR11686:SF19">
    <property type="entry name" value="GLUTATHIONE HYDROLASE 5 PROENZYME"/>
    <property type="match status" value="1"/>
</dbReference>
<dbReference type="SUPFAM" id="SSF56235">
    <property type="entry name" value="N-terminal nucleophile aminohydrolases (Ntn hydrolases)"/>
    <property type="match status" value="1"/>
</dbReference>
<dbReference type="Proteomes" id="UP000319801">
    <property type="component" value="Unassembled WGS sequence"/>
</dbReference>
<dbReference type="PRINTS" id="PR01210">
    <property type="entry name" value="GGTRANSPTASE"/>
</dbReference>
<evidence type="ECO:0000256" key="2">
    <source>
        <dbReference type="PIRSR" id="PIRSR600101-1"/>
    </source>
</evidence>
<organism evidence="4 5">
    <name type="scientific">Bagarius yarrelli</name>
    <name type="common">Goonch</name>
    <name type="synonym">Bagrus yarrelli</name>
    <dbReference type="NCBI Taxonomy" id="175774"/>
    <lineage>
        <taxon>Eukaryota</taxon>
        <taxon>Metazoa</taxon>
        <taxon>Chordata</taxon>
        <taxon>Craniata</taxon>
        <taxon>Vertebrata</taxon>
        <taxon>Euteleostomi</taxon>
        <taxon>Actinopterygii</taxon>
        <taxon>Neopterygii</taxon>
        <taxon>Teleostei</taxon>
        <taxon>Ostariophysi</taxon>
        <taxon>Siluriformes</taxon>
        <taxon>Sisoridae</taxon>
        <taxon>Sisorinae</taxon>
        <taxon>Bagarius</taxon>
    </lineage>
</organism>
<dbReference type="GO" id="GO:0006954">
    <property type="term" value="P:inflammatory response"/>
    <property type="evidence" value="ECO:0007669"/>
    <property type="project" value="TreeGrafter"/>
</dbReference>
<dbReference type="FunFam" id="1.10.246.130:FF:000001">
    <property type="entry name" value="Gamma-glutamyltransferase 5 isoform 1"/>
    <property type="match status" value="1"/>
</dbReference>
<dbReference type="GO" id="GO:0008360">
    <property type="term" value="P:regulation of cell shape"/>
    <property type="evidence" value="ECO:0007669"/>
    <property type="project" value="InterPro"/>
</dbReference>
<dbReference type="AlphaFoldDB" id="A0A556VUG3"/>
<dbReference type="InterPro" id="IPR000101">
    <property type="entry name" value="GGT_peptidase"/>
</dbReference>
<dbReference type="EMBL" id="VCAZ01000265">
    <property type="protein sequence ID" value="TTQ39612.1"/>
    <property type="molecule type" value="Genomic_DNA"/>
</dbReference>
<proteinExistence type="predicted"/>
<keyword evidence="5" id="KW-1185">Reference proteome</keyword>
<feature type="binding site" evidence="3">
    <location>
        <begin position="391"/>
        <end position="393"/>
    </location>
    <ligand>
        <name>L-glutamate</name>
        <dbReference type="ChEBI" id="CHEBI:29985"/>
    </ligand>
</feature>